<dbReference type="EMBL" id="JBEPSH010000006">
    <property type="protein sequence ID" value="MET4578311.1"/>
    <property type="molecule type" value="Genomic_DNA"/>
</dbReference>
<dbReference type="RefSeq" id="WP_354445433.1">
    <property type="nucleotide sequence ID" value="NZ_JBEPSH010000006.1"/>
</dbReference>
<keyword evidence="2" id="KW-1185">Reference proteome</keyword>
<sequence length="348" mass="39892">MNLFLCNTPLHLIISLMVAYDEEMAERQSIFVVMEDSENLHVFAKEIIDPKKFQLICLSGRYNQNGILSKIIKIKSSASEIRNEISPLISNFYIFHDIIPESQAFLNQQYSRGKEPIVTLLEDGVALYGPGGVYSWNLIQTLKNKLISGWRWKGLSRVGTHPRISRIQCFYPKLLREDLKSKLVSCLPKNLPSELKSRIDSKIFLLDKNSTIIALPFIDPRHTQLLNGLIESSILFCIENQTKPVFKFHPRESMQNSFAKERLKEFAIAPQWIPIEVLLLANSEVHSFISSRTSALHISKHLFPSMRIAYFDDETDSKGLTWIEFLNAAGVPSLKRKIRLPTTCHAEY</sequence>
<proteinExistence type="predicted"/>
<protein>
    <submittedName>
        <fullName evidence="1">Uncharacterized protein</fullName>
    </submittedName>
</protein>
<gene>
    <name evidence="1" type="ORF">ABIE13_003427</name>
</gene>
<dbReference type="Gene3D" id="3.40.50.11110">
    <property type="entry name" value="Sialyltransferase, C-terminal GT-B Rossman nucleotide-binding domain"/>
    <property type="match status" value="1"/>
</dbReference>
<comment type="caution">
    <text evidence="1">The sequence shown here is derived from an EMBL/GenBank/DDBJ whole genome shotgun (WGS) entry which is preliminary data.</text>
</comment>
<name>A0ABV2QB98_9BURK</name>
<dbReference type="Proteomes" id="UP001549320">
    <property type="component" value="Unassembled WGS sequence"/>
</dbReference>
<organism evidence="1 2">
    <name type="scientific">Ottowia thiooxydans</name>
    <dbReference type="NCBI Taxonomy" id="219182"/>
    <lineage>
        <taxon>Bacteria</taxon>
        <taxon>Pseudomonadati</taxon>
        <taxon>Pseudomonadota</taxon>
        <taxon>Betaproteobacteria</taxon>
        <taxon>Burkholderiales</taxon>
        <taxon>Comamonadaceae</taxon>
        <taxon>Ottowia</taxon>
    </lineage>
</organism>
<reference evidence="1 2" key="1">
    <citation type="submission" date="2024-06" db="EMBL/GenBank/DDBJ databases">
        <title>Sorghum-associated microbial communities from plants grown in Nebraska, USA.</title>
        <authorList>
            <person name="Schachtman D."/>
        </authorList>
    </citation>
    <scope>NUCLEOTIDE SEQUENCE [LARGE SCALE GENOMIC DNA]</scope>
    <source>
        <strain evidence="1 2">2709</strain>
    </source>
</reference>
<evidence type="ECO:0000313" key="1">
    <source>
        <dbReference type="EMBL" id="MET4578311.1"/>
    </source>
</evidence>
<evidence type="ECO:0000313" key="2">
    <source>
        <dbReference type="Proteomes" id="UP001549320"/>
    </source>
</evidence>
<accession>A0ABV2QB98</accession>